<dbReference type="InterPro" id="IPR006311">
    <property type="entry name" value="TAT_signal"/>
</dbReference>
<dbReference type="InterPro" id="IPR023631">
    <property type="entry name" value="Amidase_dom"/>
</dbReference>
<dbReference type="SUPFAM" id="SSF75304">
    <property type="entry name" value="Amidase signature (AS) enzymes"/>
    <property type="match status" value="1"/>
</dbReference>
<sequence length="569" mass="61558">MKMSRRQVVAGGAALAAATATPALLAGSAAQATEATGDASLAGPSPDEVTNAIGRWDRNHKAPHGEELCFLSACELLRGMRARRISPVEVAQAYLARIERLNHKVNAIVYRHPEELVLARARDAEQRYVNGAARPMEGLPYLIKDLFDFWKDAPNTFGSVVFKEMGFRPPSNSIYIQRVLDAGINPMGKTNTPEFGHEGVTDNYAFGPTSTPFDLTKNAGGSSGGSAAAVAGFLTALSQGSDAGGSVRIPAAFTSTVGFKATFGRIPQDAPPLPYNPMLHPGPICRTVEDTALSMEVMGGFHPGDKFSIQDRPAYLRSLQRLGGGLKGKRVAFSPDLDIFPVEKEVVRAVRTGVTALAAAGARVDEVPLGFDKMTTTDLLSGTQRPVTQEMLSDLWVMMQSALYGFARDLFLHYGIPVDLMREPHVGKLNPEFRRMLERAERTSVMQYKHGEFLEIAVNDAVEAVFAKGYDYIVCPTLTTASVRNTTDGNTLGPASVNGVPTERTIGWCMTYPFNFTGHPVASVPGGFAGTMPVGMQIVGRRFADVDVLNAAKAVENHLPWYDRYPKEF</sequence>
<comment type="similarity">
    <text evidence="1">Belongs to the amidase family.</text>
</comment>
<dbReference type="Pfam" id="PF01425">
    <property type="entry name" value="Amidase"/>
    <property type="match status" value="1"/>
</dbReference>
<evidence type="ECO:0000259" key="3">
    <source>
        <dbReference type="Pfam" id="PF01425"/>
    </source>
</evidence>
<evidence type="ECO:0000313" key="4">
    <source>
        <dbReference type="EMBL" id="GAA4628950.1"/>
    </source>
</evidence>
<dbReference type="InterPro" id="IPR020556">
    <property type="entry name" value="Amidase_CS"/>
</dbReference>
<dbReference type="Gene3D" id="3.90.1300.10">
    <property type="entry name" value="Amidase signature (AS) domain"/>
    <property type="match status" value="1"/>
</dbReference>
<dbReference type="PROSITE" id="PS00571">
    <property type="entry name" value="AMIDASES"/>
    <property type="match status" value="1"/>
</dbReference>
<evidence type="ECO:0000256" key="1">
    <source>
        <dbReference type="ARBA" id="ARBA00009199"/>
    </source>
</evidence>
<dbReference type="Proteomes" id="UP001501442">
    <property type="component" value="Unassembled WGS sequence"/>
</dbReference>
<dbReference type="InterPro" id="IPR000120">
    <property type="entry name" value="Amidase"/>
</dbReference>
<dbReference type="PANTHER" id="PTHR11895:SF7">
    <property type="entry name" value="GLUTAMYL-TRNA(GLN) AMIDOTRANSFERASE SUBUNIT A, MITOCHONDRIAL"/>
    <property type="match status" value="1"/>
</dbReference>
<dbReference type="PROSITE" id="PS51318">
    <property type="entry name" value="TAT"/>
    <property type="match status" value="1"/>
</dbReference>
<feature type="chain" id="PRO_5046339568" evidence="2">
    <location>
        <begin position="26"/>
        <end position="569"/>
    </location>
</feature>
<feature type="signal peptide" evidence="2">
    <location>
        <begin position="1"/>
        <end position="25"/>
    </location>
</feature>
<evidence type="ECO:0000313" key="5">
    <source>
        <dbReference type="Proteomes" id="UP001501442"/>
    </source>
</evidence>
<dbReference type="EMBL" id="BAABHK010000006">
    <property type="protein sequence ID" value="GAA4628950.1"/>
    <property type="molecule type" value="Genomic_DNA"/>
</dbReference>
<keyword evidence="2" id="KW-0732">Signal</keyword>
<organism evidence="4 5">
    <name type="scientific">Actinoallomurus vinaceus</name>
    <dbReference type="NCBI Taxonomy" id="1080074"/>
    <lineage>
        <taxon>Bacteria</taxon>
        <taxon>Bacillati</taxon>
        <taxon>Actinomycetota</taxon>
        <taxon>Actinomycetes</taxon>
        <taxon>Streptosporangiales</taxon>
        <taxon>Thermomonosporaceae</taxon>
        <taxon>Actinoallomurus</taxon>
    </lineage>
</organism>
<gene>
    <name evidence="4" type="ORF">GCM10023196_047520</name>
</gene>
<dbReference type="RefSeq" id="WP_345433155.1">
    <property type="nucleotide sequence ID" value="NZ_BAABHK010000006.1"/>
</dbReference>
<protein>
    <submittedName>
        <fullName evidence="4">Amidase</fullName>
    </submittedName>
</protein>
<comment type="caution">
    <text evidence="4">The sequence shown here is derived from an EMBL/GenBank/DDBJ whole genome shotgun (WGS) entry which is preliminary data.</text>
</comment>
<dbReference type="InterPro" id="IPR036928">
    <property type="entry name" value="AS_sf"/>
</dbReference>
<dbReference type="PANTHER" id="PTHR11895">
    <property type="entry name" value="TRANSAMIDASE"/>
    <property type="match status" value="1"/>
</dbReference>
<evidence type="ECO:0000256" key="2">
    <source>
        <dbReference type="SAM" id="SignalP"/>
    </source>
</evidence>
<accession>A0ABP8UCF8</accession>
<proteinExistence type="inferred from homology"/>
<feature type="domain" description="Amidase" evidence="3">
    <location>
        <begin position="89"/>
        <end position="549"/>
    </location>
</feature>
<keyword evidence="5" id="KW-1185">Reference proteome</keyword>
<name>A0ABP8UCF8_9ACTN</name>
<reference evidence="5" key="1">
    <citation type="journal article" date="2019" name="Int. J. Syst. Evol. Microbiol.">
        <title>The Global Catalogue of Microorganisms (GCM) 10K type strain sequencing project: providing services to taxonomists for standard genome sequencing and annotation.</title>
        <authorList>
            <consortium name="The Broad Institute Genomics Platform"/>
            <consortium name="The Broad Institute Genome Sequencing Center for Infectious Disease"/>
            <person name="Wu L."/>
            <person name="Ma J."/>
        </authorList>
    </citation>
    <scope>NUCLEOTIDE SEQUENCE [LARGE SCALE GENOMIC DNA]</scope>
    <source>
        <strain evidence="5">JCM 17939</strain>
    </source>
</reference>